<organism evidence="1 2">
    <name type="scientific">Thanatephorus cucumeris (strain AG1-IA)</name>
    <name type="common">Rice sheath blight fungus</name>
    <name type="synonym">Rhizoctonia solani</name>
    <dbReference type="NCBI Taxonomy" id="983506"/>
    <lineage>
        <taxon>Eukaryota</taxon>
        <taxon>Fungi</taxon>
        <taxon>Dikarya</taxon>
        <taxon>Basidiomycota</taxon>
        <taxon>Agaricomycotina</taxon>
        <taxon>Agaricomycetes</taxon>
        <taxon>Cantharellales</taxon>
        <taxon>Ceratobasidiaceae</taxon>
        <taxon>Rhizoctonia</taxon>
        <taxon>Rhizoctonia solani AG-1</taxon>
    </lineage>
</organism>
<evidence type="ECO:0000313" key="2">
    <source>
        <dbReference type="Proteomes" id="UP000011668"/>
    </source>
</evidence>
<evidence type="ECO:0000313" key="1">
    <source>
        <dbReference type="EMBL" id="ELU39549.1"/>
    </source>
</evidence>
<keyword evidence="2" id="KW-1185">Reference proteome</keyword>
<proteinExistence type="predicted"/>
<gene>
    <name evidence="1" type="ORF">AG1IA_06424</name>
</gene>
<dbReference type="EMBL" id="AFRT01001725">
    <property type="protein sequence ID" value="ELU39549.1"/>
    <property type="molecule type" value="Genomic_DNA"/>
</dbReference>
<dbReference type="HOGENOM" id="CLU_2887394_0_0_1"/>
<comment type="caution">
    <text evidence="1">The sequence shown here is derived from an EMBL/GenBank/DDBJ whole genome shotgun (WGS) entry which is preliminary data.</text>
</comment>
<accession>L8WT31</accession>
<dbReference type="AlphaFoldDB" id="L8WT31"/>
<reference evidence="1 2" key="1">
    <citation type="journal article" date="2013" name="Nat. Commun.">
        <title>The evolution and pathogenic mechanisms of the rice sheath blight pathogen.</title>
        <authorList>
            <person name="Zheng A."/>
            <person name="Lin R."/>
            <person name="Xu L."/>
            <person name="Qin P."/>
            <person name="Tang C."/>
            <person name="Ai P."/>
            <person name="Zhang D."/>
            <person name="Liu Y."/>
            <person name="Sun Z."/>
            <person name="Feng H."/>
            <person name="Wang Y."/>
            <person name="Chen Y."/>
            <person name="Liang X."/>
            <person name="Fu R."/>
            <person name="Li Q."/>
            <person name="Zhang J."/>
            <person name="Yu X."/>
            <person name="Xie Z."/>
            <person name="Ding L."/>
            <person name="Guan P."/>
            <person name="Tang J."/>
            <person name="Liang Y."/>
            <person name="Wang S."/>
            <person name="Deng Q."/>
            <person name="Li S."/>
            <person name="Zhu J."/>
            <person name="Wang L."/>
            <person name="Liu H."/>
            <person name="Li P."/>
        </authorList>
    </citation>
    <scope>NUCLEOTIDE SEQUENCE [LARGE SCALE GENOMIC DNA]</scope>
    <source>
        <strain evidence="2">AG-1 IA</strain>
    </source>
</reference>
<sequence length="63" mass="7132">MVFYIGEPLRSRSRGECISIIRFDCDISKLAHPHQVMRGHSADTNLLAIFTIQLSMQQTLVVS</sequence>
<protein>
    <submittedName>
        <fullName evidence="1">Uncharacterized protein</fullName>
    </submittedName>
</protein>
<dbReference type="Proteomes" id="UP000011668">
    <property type="component" value="Unassembled WGS sequence"/>
</dbReference>
<name>L8WT31_THACA</name>